<dbReference type="InterPro" id="IPR036148">
    <property type="entry name" value="MmgE/PrpD_sf"/>
</dbReference>
<dbReference type="Pfam" id="PF19305">
    <property type="entry name" value="MmgE_PrpD_C"/>
    <property type="match status" value="1"/>
</dbReference>
<protein>
    <submittedName>
        <fullName evidence="4">2-methylcitrate dehydratase PrpD</fullName>
    </submittedName>
</protein>
<accession>A0A4V2UZJ3</accession>
<feature type="domain" description="MmgE/PrpD N-terminal" evidence="2">
    <location>
        <begin position="16"/>
        <end position="242"/>
    </location>
</feature>
<evidence type="ECO:0000313" key="4">
    <source>
        <dbReference type="EMBL" id="TCT11088.1"/>
    </source>
</evidence>
<dbReference type="PANTHER" id="PTHR16943:SF8">
    <property type="entry name" value="2-METHYLCITRATE DEHYDRATASE"/>
    <property type="match status" value="1"/>
</dbReference>
<proteinExistence type="inferred from homology"/>
<evidence type="ECO:0000259" key="3">
    <source>
        <dbReference type="Pfam" id="PF19305"/>
    </source>
</evidence>
<dbReference type="Gene3D" id="3.30.1330.120">
    <property type="entry name" value="2-methylcitrate dehydratase PrpD"/>
    <property type="match status" value="1"/>
</dbReference>
<dbReference type="GO" id="GO:0016829">
    <property type="term" value="F:lyase activity"/>
    <property type="evidence" value="ECO:0007669"/>
    <property type="project" value="InterPro"/>
</dbReference>
<dbReference type="InterPro" id="IPR042188">
    <property type="entry name" value="MmgE/PrpD_sf_2"/>
</dbReference>
<gene>
    <name evidence="4" type="ORF">EDC26_101316</name>
</gene>
<dbReference type="AlphaFoldDB" id="A0A4V2UZJ3"/>
<dbReference type="PANTHER" id="PTHR16943">
    <property type="entry name" value="2-METHYLCITRATE DEHYDRATASE-RELATED"/>
    <property type="match status" value="1"/>
</dbReference>
<comment type="similarity">
    <text evidence="1">Belongs to the PrpD family.</text>
</comment>
<evidence type="ECO:0000256" key="1">
    <source>
        <dbReference type="ARBA" id="ARBA00006174"/>
    </source>
</evidence>
<organism evidence="4 5">
    <name type="scientific">Paralcaligenes ureilyticus</name>
    <dbReference type="NCBI Taxonomy" id="627131"/>
    <lineage>
        <taxon>Bacteria</taxon>
        <taxon>Pseudomonadati</taxon>
        <taxon>Pseudomonadota</taxon>
        <taxon>Betaproteobacteria</taxon>
        <taxon>Burkholderiales</taxon>
        <taxon>Alcaligenaceae</taxon>
        <taxon>Paralcaligenes</taxon>
    </lineage>
</organism>
<dbReference type="EMBL" id="SMAJ01000001">
    <property type="protein sequence ID" value="TCT11088.1"/>
    <property type="molecule type" value="Genomic_DNA"/>
</dbReference>
<dbReference type="InterPro" id="IPR045337">
    <property type="entry name" value="MmgE_PrpD_C"/>
</dbReference>
<dbReference type="InterPro" id="IPR042183">
    <property type="entry name" value="MmgE/PrpD_sf_1"/>
</dbReference>
<evidence type="ECO:0000313" key="5">
    <source>
        <dbReference type="Proteomes" id="UP000295525"/>
    </source>
</evidence>
<comment type="caution">
    <text evidence="4">The sequence shown here is derived from an EMBL/GenBank/DDBJ whole genome shotgun (WGS) entry which is preliminary data.</text>
</comment>
<feature type="domain" description="MmgE/PrpD C-terminal" evidence="3">
    <location>
        <begin position="268"/>
        <end position="428"/>
    </location>
</feature>
<dbReference type="Proteomes" id="UP000295525">
    <property type="component" value="Unassembled WGS sequence"/>
</dbReference>
<dbReference type="SUPFAM" id="SSF103378">
    <property type="entry name" value="2-methylcitrate dehydratase PrpD"/>
    <property type="match status" value="1"/>
</dbReference>
<dbReference type="Pfam" id="PF03972">
    <property type="entry name" value="MmgE_PrpD_N"/>
    <property type="match status" value="1"/>
</dbReference>
<reference evidence="4 5" key="1">
    <citation type="submission" date="2019-03" db="EMBL/GenBank/DDBJ databases">
        <title>Genomic Encyclopedia of Type Strains, Phase IV (KMG-IV): sequencing the most valuable type-strain genomes for metagenomic binning, comparative biology and taxonomic classification.</title>
        <authorList>
            <person name="Goeker M."/>
        </authorList>
    </citation>
    <scope>NUCLEOTIDE SEQUENCE [LARGE SCALE GENOMIC DNA]</scope>
    <source>
        <strain evidence="4 5">DSM 24591</strain>
    </source>
</reference>
<dbReference type="InterPro" id="IPR045336">
    <property type="entry name" value="MmgE_PrpD_N"/>
</dbReference>
<sequence>MTRPDSHEQTGIVRLIAAYVETARGQRALEPARDAAFRCMLDLLGATAAGINEPGVVAIRGMALKAMGAGSVPVWFAGLSSSVIGAAWANSAAASALDLDDGHRLARGHPGAAVIPTAFAVAHETGATLEELISAIVIGYEVSVAIGAARVVYGNTGTWSSYAVVATAAALRRTPSAIVAHALAIAGESAPNQLFSSASAPRAPAPEGSAIKEGIPWSVVTGLVALGLAEGGHTGPRNILDNSLHYRFPDDLSLGSSLHIRNTYFKLYACCRHVHAPVDAMLNVIRQHHINANEIDAIEVETTSGAMRISNRAQPENLIDVQYSIPYCLALAAFHGPQALLPLTTKSLAHDDELTGLARKVTLSLSPEFDAVFPAQTLARVTVACGGQRFVSDITAPKGEATNPLSWAELEAKFSAATRMVATHTQQNQVLGAMNDARAGNLAALTACFEGLTLNSILRG</sequence>
<dbReference type="Gene3D" id="1.10.4100.10">
    <property type="entry name" value="2-methylcitrate dehydratase PrpD"/>
    <property type="match status" value="1"/>
</dbReference>
<dbReference type="InterPro" id="IPR005656">
    <property type="entry name" value="MmgE_PrpD"/>
</dbReference>
<keyword evidence="5" id="KW-1185">Reference proteome</keyword>
<name>A0A4V2UZJ3_9BURK</name>
<evidence type="ECO:0000259" key="2">
    <source>
        <dbReference type="Pfam" id="PF03972"/>
    </source>
</evidence>